<accession>A0A1I1SDW6</accession>
<dbReference type="InterPro" id="IPR010982">
    <property type="entry name" value="Lambda_DNA-bd_dom_sf"/>
</dbReference>
<dbReference type="InterPro" id="IPR001387">
    <property type="entry name" value="Cro/C1-type_HTH"/>
</dbReference>
<dbReference type="PANTHER" id="PTHR37038">
    <property type="entry name" value="TRANSCRIPTIONAL REGULATOR-RELATED"/>
    <property type="match status" value="1"/>
</dbReference>
<sequence length="282" mass="32842">MEIGELLKKYRLMHAATKKAWAKNVLSPSFYARVEKGLNRISADDLIDLLHANKISVIEFFEKLNPHDRLISSEDRALRLAANKAYYNGKRADLLKLYNQIAKGDLPNKEEHLMLLNIYIAIIDDDYSSIDAATLENMKNRIFVADVFDANTLKLYCNCISFYNLDENLVISKRAVTQFKNNNSISIQKNILGIIINILIFCIKEKRYQEVDFYINSAEEIATIPEIYFYKTLLLFFKGLLQYQEKSEEHYLDQCYDVIRNIALADMTEYSNELKDFLIENK</sequence>
<organism evidence="2 3">
    <name type="scientific">Lactobacillus bombicola</name>
    <dbReference type="NCBI Taxonomy" id="1505723"/>
    <lineage>
        <taxon>Bacteria</taxon>
        <taxon>Bacillati</taxon>
        <taxon>Bacillota</taxon>
        <taxon>Bacilli</taxon>
        <taxon>Lactobacillales</taxon>
        <taxon>Lactobacillaceae</taxon>
        <taxon>Lactobacillus</taxon>
    </lineage>
</organism>
<gene>
    <name evidence="2" type="ORF">SAMN04487792_0877</name>
</gene>
<dbReference type="Gene3D" id="1.10.260.40">
    <property type="entry name" value="lambda repressor-like DNA-binding domains"/>
    <property type="match status" value="1"/>
</dbReference>
<dbReference type="InterPro" id="IPR010057">
    <property type="entry name" value="Transcription_activator_Rgg_C"/>
</dbReference>
<dbReference type="STRING" id="1505723.SAMN04487792_0877"/>
<dbReference type="GO" id="GO:0003677">
    <property type="term" value="F:DNA binding"/>
    <property type="evidence" value="ECO:0007669"/>
    <property type="project" value="InterPro"/>
</dbReference>
<dbReference type="Proteomes" id="UP000199599">
    <property type="component" value="Unassembled WGS sequence"/>
</dbReference>
<dbReference type="Pfam" id="PF21259">
    <property type="entry name" value="Rgg_C"/>
    <property type="match status" value="1"/>
</dbReference>
<evidence type="ECO:0000313" key="2">
    <source>
        <dbReference type="EMBL" id="SFD44651.1"/>
    </source>
</evidence>
<name>A0A1I1SDW6_9LACO</name>
<dbReference type="SUPFAM" id="SSF47413">
    <property type="entry name" value="lambda repressor-like DNA-binding domains"/>
    <property type="match status" value="1"/>
</dbReference>
<protein>
    <recommendedName>
        <fullName evidence="1">HTH-type transcriptional regulator Rgg C-terminal domain-containing protein</fullName>
    </recommendedName>
</protein>
<evidence type="ECO:0000313" key="3">
    <source>
        <dbReference type="Proteomes" id="UP000199599"/>
    </source>
</evidence>
<feature type="domain" description="HTH-type transcriptional regulator Rgg C-terminal" evidence="1">
    <location>
        <begin position="108"/>
        <end position="269"/>
    </location>
</feature>
<proteinExistence type="predicted"/>
<dbReference type="RefSeq" id="WP_090093011.1">
    <property type="nucleotide sequence ID" value="NZ_CBCRVU010000001.1"/>
</dbReference>
<reference evidence="3" key="1">
    <citation type="submission" date="2016-10" db="EMBL/GenBank/DDBJ databases">
        <authorList>
            <person name="Varghese N."/>
            <person name="Submissions S."/>
        </authorList>
    </citation>
    <scope>NUCLEOTIDE SEQUENCE [LARGE SCALE GENOMIC DNA]</scope>
    <source>
        <strain evidence="3">R-53102</strain>
    </source>
</reference>
<dbReference type="InterPro" id="IPR053163">
    <property type="entry name" value="HTH-type_regulator_Rgg"/>
</dbReference>
<dbReference type="CDD" id="cd00093">
    <property type="entry name" value="HTH_XRE"/>
    <property type="match status" value="1"/>
</dbReference>
<dbReference type="AlphaFoldDB" id="A0A1I1SDW6"/>
<dbReference type="Gene3D" id="1.25.40.400">
    <property type="match status" value="1"/>
</dbReference>
<dbReference type="EMBL" id="FOMN01000004">
    <property type="protein sequence ID" value="SFD44651.1"/>
    <property type="molecule type" value="Genomic_DNA"/>
</dbReference>
<evidence type="ECO:0000259" key="1">
    <source>
        <dbReference type="Pfam" id="PF21259"/>
    </source>
</evidence>